<dbReference type="FunFam" id="3.20.20.140:FF:000022">
    <property type="entry name" value="Guanine deaminase"/>
    <property type="match status" value="1"/>
</dbReference>
<comment type="function">
    <text evidence="7 8">Catalyzes the hydrolytic deamination of guanine, producing xanthine and ammonia.</text>
</comment>
<dbReference type="Pfam" id="PF01979">
    <property type="entry name" value="Amidohydro_1"/>
    <property type="match status" value="1"/>
</dbReference>
<evidence type="ECO:0000256" key="7">
    <source>
        <dbReference type="ARBA" id="ARBA00056079"/>
    </source>
</evidence>
<dbReference type="STRING" id="52247.A0A4T0X3M6"/>
<sequence>MPASEHAIVEETVELLCESHIRYTTYYGTFAHTPVLGTLEVLPLAAIGVNSSGTIDFIECCVEKGTDLRVLTCAHASVKLQIDDIDIVDVSQDDTTFFFPGFVDTHIHAPQFPNNGIFGNTTLLEWLEEYTFPLEASFTDLKFAKEVYRKVIDRTLSNGTTTASYYATIHTEATNLLADLCLQLGQRAFIGKVCMNQNSPDDYIETDEECKISTLAVIEHVKGRDPKGHFIRPILTPRFAGSCTDTLMKWLGDLRNSGDYHCQTHLSENHKEIEWIMSMFPQYKNYTDIYLKTGLLGPKTILAHCIHLSDEEMRVVASTGSGVSHCPTSNSSITSGEARVRWLIDNGINVSLGTDCSGGFSASILEVARHALLVSRHLVMKSGNEREKLSSSEVLYLATVGGAKVLQIDDSVGSFKVGLKFDAQLINLTSMDSNVDVFQFQRPQWGER</sequence>
<evidence type="ECO:0000256" key="8">
    <source>
        <dbReference type="RuleBase" id="RU366009"/>
    </source>
</evidence>
<evidence type="ECO:0000256" key="5">
    <source>
        <dbReference type="ARBA" id="ARBA00022833"/>
    </source>
</evidence>
<feature type="domain" description="Amidohydrolase-related" evidence="9">
    <location>
        <begin position="99"/>
        <end position="434"/>
    </location>
</feature>
<dbReference type="PANTHER" id="PTHR11271:SF6">
    <property type="entry name" value="GUANINE DEAMINASE"/>
    <property type="match status" value="1"/>
</dbReference>
<dbReference type="EMBL" id="SELW01000220">
    <property type="protein sequence ID" value="TID29958.1"/>
    <property type="molecule type" value="Genomic_DNA"/>
</dbReference>
<dbReference type="Gene3D" id="2.30.40.10">
    <property type="entry name" value="Urease, subunit C, domain 1"/>
    <property type="match status" value="1"/>
</dbReference>
<organism evidence="10 11">
    <name type="scientific">Pichia inconspicua</name>
    <dbReference type="NCBI Taxonomy" id="52247"/>
    <lineage>
        <taxon>Eukaryota</taxon>
        <taxon>Fungi</taxon>
        <taxon>Dikarya</taxon>
        <taxon>Ascomycota</taxon>
        <taxon>Saccharomycotina</taxon>
        <taxon>Pichiomycetes</taxon>
        <taxon>Pichiales</taxon>
        <taxon>Pichiaceae</taxon>
        <taxon>Pichia</taxon>
    </lineage>
</organism>
<dbReference type="PANTHER" id="PTHR11271">
    <property type="entry name" value="GUANINE DEAMINASE"/>
    <property type="match status" value="1"/>
</dbReference>
<evidence type="ECO:0000256" key="6">
    <source>
        <dbReference type="ARBA" id="ARBA00051148"/>
    </source>
</evidence>
<dbReference type="InterPro" id="IPR011059">
    <property type="entry name" value="Metal-dep_hydrolase_composite"/>
</dbReference>
<dbReference type="Proteomes" id="UP000307173">
    <property type="component" value="Unassembled WGS sequence"/>
</dbReference>
<dbReference type="InterPro" id="IPR032466">
    <property type="entry name" value="Metal_Hydrolase"/>
</dbReference>
<dbReference type="SUPFAM" id="SSF51556">
    <property type="entry name" value="Metallo-dependent hydrolases"/>
    <property type="match status" value="1"/>
</dbReference>
<dbReference type="EC" id="3.5.4.3" evidence="8"/>
<dbReference type="GO" id="GO:0006147">
    <property type="term" value="P:guanine catabolic process"/>
    <property type="evidence" value="ECO:0007669"/>
    <property type="project" value="UniProtKB-UniRule"/>
</dbReference>
<dbReference type="OrthoDB" id="194468at2759"/>
<keyword evidence="3 8" id="KW-0479">Metal-binding</keyword>
<name>A0A4T0X3M6_9ASCO</name>
<dbReference type="InterPro" id="IPR014311">
    <property type="entry name" value="Guanine_deaminase"/>
</dbReference>
<evidence type="ECO:0000259" key="9">
    <source>
        <dbReference type="Pfam" id="PF01979"/>
    </source>
</evidence>
<comment type="caution">
    <text evidence="10">The sequence shown here is derived from an EMBL/GenBank/DDBJ whole genome shotgun (WGS) entry which is preliminary data.</text>
</comment>
<evidence type="ECO:0000313" key="11">
    <source>
        <dbReference type="Proteomes" id="UP000307173"/>
    </source>
</evidence>
<dbReference type="UniPathway" id="UPA00603">
    <property type="reaction ID" value="UER00660"/>
</dbReference>
<keyword evidence="5 8" id="KW-0862">Zinc</keyword>
<dbReference type="NCBIfam" id="TIGR02967">
    <property type="entry name" value="guan_deamin"/>
    <property type="match status" value="1"/>
</dbReference>
<comment type="pathway">
    <text evidence="1 8">Purine metabolism; guanine degradation; xanthine from guanine: step 1/1.</text>
</comment>
<keyword evidence="4 8" id="KW-0378">Hydrolase</keyword>
<keyword evidence="11" id="KW-1185">Reference proteome</keyword>
<evidence type="ECO:0000256" key="3">
    <source>
        <dbReference type="ARBA" id="ARBA00022723"/>
    </source>
</evidence>
<dbReference type="InterPro" id="IPR006680">
    <property type="entry name" value="Amidohydro-rel"/>
</dbReference>
<protein>
    <recommendedName>
        <fullName evidence="8">Guanine deaminase</fullName>
        <shortName evidence="8">Guanase</shortName>
        <ecNumber evidence="8">3.5.4.3</ecNumber>
    </recommendedName>
    <alternativeName>
        <fullName evidence="8">Guanine aminohydrolase</fullName>
    </alternativeName>
</protein>
<dbReference type="Gene3D" id="3.20.20.140">
    <property type="entry name" value="Metal-dependent hydrolases"/>
    <property type="match status" value="1"/>
</dbReference>
<dbReference type="GO" id="GO:0008270">
    <property type="term" value="F:zinc ion binding"/>
    <property type="evidence" value="ECO:0007669"/>
    <property type="project" value="UniProtKB-UniRule"/>
</dbReference>
<dbReference type="AlphaFoldDB" id="A0A4T0X3M6"/>
<comment type="cofactor">
    <cofactor evidence="8">
        <name>Zn(2+)</name>
        <dbReference type="ChEBI" id="CHEBI:29105"/>
    </cofactor>
    <text evidence="8">Binds 1 zinc ion per subunit.</text>
</comment>
<evidence type="ECO:0000256" key="4">
    <source>
        <dbReference type="ARBA" id="ARBA00022801"/>
    </source>
</evidence>
<evidence type="ECO:0000256" key="2">
    <source>
        <dbReference type="ARBA" id="ARBA00006745"/>
    </source>
</evidence>
<accession>A0A4T0X3M6</accession>
<comment type="catalytic activity">
    <reaction evidence="6 8">
        <text>guanine + H2O + H(+) = xanthine + NH4(+)</text>
        <dbReference type="Rhea" id="RHEA:14665"/>
        <dbReference type="ChEBI" id="CHEBI:15377"/>
        <dbReference type="ChEBI" id="CHEBI:15378"/>
        <dbReference type="ChEBI" id="CHEBI:16235"/>
        <dbReference type="ChEBI" id="CHEBI:17712"/>
        <dbReference type="ChEBI" id="CHEBI:28938"/>
        <dbReference type="EC" id="3.5.4.3"/>
    </reaction>
</comment>
<evidence type="ECO:0000256" key="1">
    <source>
        <dbReference type="ARBA" id="ARBA00004984"/>
    </source>
</evidence>
<proteinExistence type="inferred from homology"/>
<dbReference type="GO" id="GO:0005829">
    <property type="term" value="C:cytosol"/>
    <property type="evidence" value="ECO:0007669"/>
    <property type="project" value="TreeGrafter"/>
</dbReference>
<evidence type="ECO:0000313" key="10">
    <source>
        <dbReference type="EMBL" id="TID29958.1"/>
    </source>
</evidence>
<comment type="similarity">
    <text evidence="2 8">Belongs to the metallo-dependent hydrolases superfamily. ATZ/TRZ family.</text>
</comment>
<dbReference type="InterPro" id="IPR051607">
    <property type="entry name" value="Metallo-dep_hydrolases"/>
</dbReference>
<gene>
    <name evidence="10" type="ORF">CANINC_001469</name>
</gene>
<reference evidence="10 11" key="1">
    <citation type="journal article" date="2019" name="Front. Genet.">
        <title>Whole-Genome Sequencing of the Opportunistic Yeast Pathogen Candida inconspicua Uncovers Its Hybrid Origin.</title>
        <authorList>
            <person name="Mixao V."/>
            <person name="Hansen A.P."/>
            <person name="Saus E."/>
            <person name="Boekhout T."/>
            <person name="Lass-Florl C."/>
            <person name="Gabaldon T."/>
        </authorList>
    </citation>
    <scope>NUCLEOTIDE SEQUENCE [LARGE SCALE GENOMIC DNA]</scope>
    <source>
        <strain evidence="10 11">CBS 180</strain>
    </source>
</reference>
<dbReference type="GO" id="GO:0008892">
    <property type="term" value="F:guanine deaminase activity"/>
    <property type="evidence" value="ECO:0007669"/>
    <property type="project" value="UniProtKB-UniRule"/>
</dbReference>